<comment type="caution">
    <text evidence="2">The sequence shown here is derived from an EMBL/GenBank/DDBJ whole genome shotgun (WGS) entry which is preliminary data.</text>
</comment>
<gene>
    <name evidence="2" type="ORF">GGD88_003000</name>
</gene>
<dbReference type="InterPro" id="IPR009057">
    <property type="entry name" value="Homeodomain-like_sf"/>
</dbReference>
<dbReference type="PANTHER" id="PTHR34849">
    <property type="entry name" value="SSL5025 PROTEIN"/>
    <property type="match status" value="1"/>
</dbReference>
<dbReference type="Pfam" id="PF04255">
    <property type="entry name" value="DUF433"/>
    <property type="match status" value="1"/>
</dbReference>
<proteinExistence type="predicted"/>
<dbReference type="Proteomes" id="UP000555728">
    <property type="component" value="Unassembled WGS sequence"/>
</dbReference>
<evidence type="ECO:0000313" key="2">
    <source>
        <dbReference type="EMBL" id="MBB4287255.1"/>
    </source>
</evidence>
<evidence type="ECO:0000313" key="3">
    <source>
        <dbReference type="Proteomes" id="UP000555728"/>
    </source>
</evidence>
<protein>
    <submittedName>
        <fullName evidence="2">Uncharacterized protein (DUF433 family)</fullName>
    </submittedName>
</protein>
<dbReference type="PANTHER" id="PTHR34849:SF3">
    <property type="entry name" value="SSR2962 PROTEIN"/>
    <property type="match status" value="1"/>
</dbReference>
<name>A0A7W6S1M3_9PROT</name>
<dbReference type="SUPFAM" id="SSF46689">
    <property type="entry name" value="Homeodomain-like"/>
    <property type="match status" value="1"/>
</dbReference>
<accession>A0A7W6S1M3</accession>
<dbReference type="AlphaFoldDB" id="A0A7W6S1M3"/>
<dbReference type="InterPro" id="IPR007367">
    <property type="entry name" value="DUF433"/>
</dbReference>
<dbReference type="InterPro" id="IPR036388">
    <property type="entry name" value="WH-like_DNA-bd_sf"/>
</dbReference>
<keyword evidence="3" id="KW-1185">Reference proteome</keyword>
<organism evidence="2 3">
    <name type="scientific">Roseospira goensis</name>
    <dbReference type="NCBI Taxonomy" id="391922"/>
    <lineage>
        <taxon>Bacteria</taxon>
        <taxon>Pseudomonadati</taxon>
        <taxon>Pseudomonadota</taxon>
        <taxon>Alphaproteobacteria</taxon>
        <taxon>Rhodospirillales</taxon>
        <taxon>Rhodospirillaceae</taxon>
        <taxon>Roseospira</taxon>
    </lineage>
</organism>
<feature type="region of interest" description="Disordered" evidence="1">
    <location>
        <begin position="190"/>
        <end position="226"/>
    </location>
</feature>
<sequence length="226" mass="24385">MAASLLTPNEAAVVAGVTLRDVNRVIDERILPERLYSVADGRRVHLAACPLVGFYVRAARALTAEERLALIGRFSERITAPLLARPFEGWAEADWRVDDDFLSVSLSPFVADADTRGTRLGAAQARVTEDPAILGGMPVVRGTRIPVHDLAASVATGLPRERILAAYPDLDGEALDLAVLYAEAHPARGRPRRLSVVPPDARPTDDRTIARKRRKAKVTGSAAPCV</sequence>
<reference evidence="2 3" key="1">
    <citation type="submission" date="2020-08" db="EMBL/GenBank/DDBJ databases">
        <title>Genome sequencing of Purple Non-Sulfur Bacteria from various extreme environments.</title>
        <authorList>
            <person name="Mayer M."/>
        </authorList>
    </citation>
    <scope>NUCLEOTIDE SEQUENCE [LARGE SCALE GENOMIC DNA]</scope>
    <source>
        <strain evidence="2 3">JA135</strain>
    </source>
</reference>
<evidence type="ECO:0000256" key="1">
    <source>
        <dbReference type="SAM" id="MobiDB-lite"/>
    </source>
</evidence>
<dbReference type="Gene3D" id="1.10.10.10">
    <property type="entry name" value="Winged helix-like DNA-binding domain superfamily/Winged helix DNA-binding domain"/>
    <property type="match status" value="1"/>
</dbReference>
<dbReference type="EMBL" id="JACIGI010000031">
    <property type="protein sequence ID" value="MBB4287255.1"/>
    <property type="molecule type" value="Genomic_DNA"/>
</dbReference>